<dbReference type="PANTHER" id="PTHR12505">
    <property type="entry name" value="PHD FINGER TRANSCRIPTION FACTOR"/>
    <property type="match status" value="1"/>
</dbReference>
<dbReference type="RefSeq" id="XP_030764447.1">
    <property type="nucleotide sequence ID" value="XM_030908587.1"/>
</dbReference>
<feature type="compositionally biased region" description="Polar residues" evidence="1">
    <location>
        <begin position="1258"/>
        <end position="1286"/>
    </location>
</feature>
<feature type="region of interest" description="Disordered" evidence="1">
    <location>
        <begin position="1322"/>
        <end position="1345"/>
    </location>
</feature>
<protein>
    <submittedName>
        <fullName evidence="4">Protein winged eye isoform X1</fullName>
    </submittedName>
</protein>
<feature type="compositionally biased region" description="Gly residues" evidence="1">
    <location>
        <begin position="1"/>
        <end position="13"/>
    </location>
</feature>
<feature type="region of interest" description="Disordered" evidence="1">
    <location>
        <begin position="1"/>
        <end position="21"/>
    </location>
</feature>
<feature type="compositionally biased region" description="Basic residues" evidence="1">
    <location>
        <begin position="1293"/>
        <end position="1306"/>
    </location>
</feature>
<feature type="compositionally biased region" description="Acidic residues" evidence="1">
    <location>
        <begin position="1404"/>
        <end position="1418"/>
    </location>
</feature>
<organism evidence="3 4">
    <name type="scientific">Sitophilus oryzae</name>
    <name type="common">Rice weevil</name>
    <name type="synonym">Curculio oryzae</name>
    <dbReference type="NCBI Taxonomy" id="7048"/>
    <lineage>
        <taxon>Eukaryota</taxon>
        <taxon>Metazoa</taxon>
        <taxon>Ecdysozoa</taxon>
        <taxon>Arthropoda</taxon>
        <taxon>Hexapoda</taxon>
        <taxon>Insecta</taxon>
        <taxon>Pterygota</taxon>
        <taxon>Neoptera</taxon>
        <taxon>Endopterygota</taxon>
        <taxon>Coleoptera</taxon>
        <taxon>Polyphaga</taxon>
        <taxon>Cucujiformia</taxon>
        <taxon>Curculionidae</taxon>
        <taxon>Dryophthorinae</taxon>
        <taxon>Sitophilus</taxon>
    </lineage>
</organism>
<sequence length="1618" mass="180615">MLGSAAGPGGSTQRGGLWPLAPAPAPSATTFSTEGLSKYGVYSLFPGGPTFGSALYSHASTIGRFASGHIQQSSGNTFHAAHKVSDSLFSATGYTFGAPTPPPGSPYSPIPVAQLELLAKGFPNNIIIQQPAEYPSSPKKIQITEKRCDEKCCSLQRAQQKSCLCSSPVKKVQEISTNGCSRTNPIEWTGVNVKKEPGSNPCQVAEITTSVSPVVKVEVTSPTQKNEQSIIGNSLISGNADNAGAAMASMAAAATSGAVPGGGAVIQCADDRGAGLASWSMGGATHGQALATPTLWQYPAPVPVEPIPLSVPTMPPVGFQLVRDSATGGLLLLPTTTGIEPLQQTVVWPSYPQHSSVLLPSLSSMQPPPLQLLSSASSDYLSSSTTLQHTQTHSTRLVAVTTDTKRKIPLPLPATTLIKIETDGTLDQTKTLQAVSTIASNTGTVFTTDQSVPPLVTTHVIYPTNLILSQTPNPTAVESNSCRSQATSPVATCLTPPPELVVPHQEEEPISNVPAMMVQDASNQTDTPICSEDDNTTHTIPDVIGEEKIKEIPEEPKIIEEHATIVEEIVSNETLIEAPVQEPPVSEVVTSSRILPPPTECEVIQDEESEDKGSSPDLSGLELLSNSIVEFESCRNSVEERSSESLSETSQDISISPPEEIPSPKIESQDNSSSISLHMEDTLGGLDLLCALAEQRILEENIEKPAKEKSERSKEKHRNKERRREKRKKKHSSDEHRRKKLKSDKRRSSEEKRERHSRKKERKESSDKTDSDRAEKQECSCKYKHYKTPESEQEVRKFLESKSSQNFCCKGDWPCMNAIELDMRMKLAELQREYREKQKELSKLKPKKHSHHSECPKKKSRKKSTHSERSNTPPPLLDKMDLPVKETKEPSELLKPPKLSVMPKLGESHKRRHSETESLPETHSSKKRKVGRPKRLMTGGETVTTETIVSKKPKNNFVEYFLAAKQKLKQQNKVYTDSTPPRYIEGNYIHKLKKVKNNNTIILDDVKSSKIRPKLKAEATFKDEDELNSEDEDNIEEDEEVVGHSDEEVAEEEMETAVEEMEVDKEIDVKNEEIPVEKEKECKEVEELPNPCALTEQHLEMDKLRVLTAMGGLFYAGQLNAIEPPDVYSITLDGERGNRPHIMSREEILRDAIVEVAPKTTEELIMGTRLCAYWSQQYRCLYPGSAAEPGTPDPHLDGKFVSVEFDDGDSGKISLQDIRLLPPNYPIVEYDPNPLLSLSKRKRRTSTSVSTEDKHQPIETSQTPQNPIAKQTIAPEQSTPNPTESTLTEDHHREKKRQKKKKREKIKKKHKCCEEFCKHKKHHKKHKKHKKHHDKETRCSTSSEDSVKQDCSLEVINEEESGAEDVEESKVENENAGEKACEVKENGDVNDENDNEDDVKSVLDEEEHEANTEDEATMDEILDITRNNKSKKIRDRQESSESRSMMRAFLPDRQMWHWAGDGLKRRKGKTKYKKCIYYKSIERGKESINVGDAAVFLSTGRPDRPYIGRIKSMWEDNGSMTVQVKWFYHPEELQHHNLTLKYPGALFESDHIDENDVQTISHKCDVVPLKDYIRRFGNDPLAYDTVYENNDMYYLAGLYKPTTYFLRMEPNIPTNQDT</sequence>
<feature type="compositionally biased region" description="Basic residues" evidence="1">
    <location>
        <begin position="925"/>
        <end position="935"/>
    </location>
</feature>
<feature type="compositionally biased region" description="Basic and acidic residues" evidence="1">
    <location>
        <begin position="699"/>
        <end position="714"/>
    </location>
</feature>
<feature type="domain" description="BAH" evidence="2">
    <location>
        <begin position="1486"/>
        <end position="1610"/>
    </location>
</feature>
<feature type="compositionally biased region" description="Basic residues" evidence="1">
    <location>
        <begin position="1322"/>
        <end position="1333"/>
    </location>
</feature>
<dbReference type="PROSITE" id="PS51038">
    <property type="entry name" value="BAH"/>
    <property type="match status" value="1"/>
</dbReference>
<dbReference type="SMART" id="SM00439">
    <property type="entry name" value="BAH"/>
    <property type="match status" value="1"/>
</dbReference>
<feature type="compositionally biased region" description="Basic and acidic residues" evidence="1">
    <location>
        <begin position="762"/>
        <end position="797"/>
    </location>
</feature>
<feature type="compositionally biased region" description="Basic and acidic residues" evidence="1">
    <location>
        <begin position="1368"/>
        <end position="1387"/>
    </location>
</feature>
<name>A0A6J2YM48_SITOR</name>
<proteinExistence type="predicted"/>
<reference evidence="4" key="1">
    <citation type="submission" date="2025-08" db="UniProtKB">
        <authorList>
            <consortium name="RefSeq"/>
        </authorList>
    </citation>
    <scope>IDENTIFICATION</scope>
    <source>
        <tissue evidence="4">Gonads</tissue>
    </source>
</reference>
<feature type="region of interest" description="Disordered" evidence="1">
    <location>
        <begin position="1358"/>
        <end position="1418"/>
    </location>
</feature>
<dbReference type="InterPro" id="IPR048924">
    <property type="entry name" value="BAHCC1-like_Tudor"/>
</dbReference>
<evidence type="ECO:0000256" key="1">
    <source>
        <dbReference type="SAM" id="MobiDB-lite"/>
    </source>
</evidence>
<dbReference type="FunCoup" id="A0A6J2YM48">
    <property type="interactions" value="54"/>
</dbReference>
<feature type="compositionally biased region" description="Acidic residues" evidence="1">
    <location>
        <begin position="1358"/>
        <end position="1367"/>
    </location>
</feature>
<dbReference type="GeneID" id="115888751"/>
<feature type="compositionally biased region" description="Basic residues" evidence="1">
    <location>
        <begin position="715"/>
        <end position="745"/>
    </location>
</feature>
<feature type="compositionally biased region" description="Acidic residues" evidence="1">
    <location>
        <begin position="1388"/>
        <end position="1397"/>
    </location>
</feature>
<dbReference type="KEGG" id="soy:115888751"/>
<feature type="region of interest" description="Disordered" evidence="1">
    <location>
        <begin position="635"/>
        <end position="678"/>
    </location>
</feature>
<keyword evidence="3" id="KW-1185">Reference proteome</keyword>
<accession>A0A6J2YM48</accession>
<feature type="region of interest" description="Disordered" evidence="1">
    <location>
        <begin position="1024"/>
        <end position="1049"/>
    </location>
</feature>
<dbReference type="GO" id="GO:0003682">
    <property type="term" value="F:chromatin binding"/>
    <property type="evidence" value="ECO:0007669"/>
    <property type="project" value="InterPro"/>
</dbReference>
<dbReference type="Pfam" id="PF01426">
    <property type="entry name" value="BAH"/>
    <property type="match status" value="1"/>
</dbReference>
<dbReference type="Gene3D" id="2.30.30.490">
    <property type="match status" value="1"/>
</dbReference>
<gene>
    <name evidence="4" type="primary">LOC115888751</name>
</gene>
<dbReference type="PANTHER" id="PTHR12505:SF24">
    <property type="entry name" value="PROTEIN WINGED EYE"/>
    <property type="match status" value="1"/>
</dbReference>
<dbReference type="OrthoDB" id="6426227at2759"/>
<dbReference type="Proteomes" id="UP000504635">
    <property type="component" value="Unplaced"/>
</dbReference>
<evidence type="ECO:0000313" key="3">
    <source>
        <dbReference type="Proteomes" id="UP000504635"/>
    </source>
</evidence>
<dbReference type="InterPro" id="IPR056841">
    <property type="entry name" value="TNRC18_BAHCC1-like_SH3"/>
</dbReference>
<feature type="region of interest" description="Disordered" evidence="1">
    <location>
        <begin position="835"/>
        <end position="947"/>
    </location>
</feature>
<feature type="compositionally biased region" description="Low complexity" evidence="1">
    <location>
        <begin position="644"/>
        <end position="666"/>
    </location>
</feature>
<feature type="compositionally biased region" description="Acidic residues" evidence="1">
    <location>
        <begin position="1024"/>
        <end position="1040"/>
    </location>
</feature>
<dbReference type="InParanoid" id="A0A6J2YM48"/>
<dbReference type="InterPro" id="IPR043151">
    <property type="entry name" value="BAH_sf"/>
</dbReference>
<feature type="region of interest" description="Disordered" evidence="1">
    <location>
        <begin position="699"/>
        <end position="797"/>
    </location>
</feature>
<evidence type="ECO:0000313" key="4">
    <source>
        <dbReference type="RefSeq" id="XP_030764447.1"/>
    </source>
</evidence>
<dbReference type="InterPro" id="IPR001025">
    <property type="entry name" value="BAH_dom"/>
</dbReference>
<feature type="compositionally biased region" description="Low complexity" evidence="1">
    <location>
        <begin position="938"/>
        <end position="947"/>
    </location>
</feature>
<feature type="compositionally biased region" description="Basic and acidic residues" evidence="1">
    <location>
        <begin position="878"/>
        <end position="892"/>
    </location>
</feature>
<dbReference type="Pfam" id="PF24912">
    <property type="entry name" value="SH3_TNRC18"/>
    <property type="match status" value="1"/>
</dbReference>
<dbReference type="Pfam" id="PF21744">
    <property type="entry name" value="BAHCC1-like_Tudor"/>
    <property type="match status" value="1"/>
</dbReference>
<evidence type="ECO:0000259" key="2">
    <source>
        <dbReference type="PROSITE" id="PS51038"/>
    </source>
</evidence>
<dbReference type="InterPro" id="IPR052429">
    <property type="entry name" value="BAH_domain_protein"/>
</dbReference>
<feature type="region of interest" description="Disordered" evidence="1">
    <location>
        <begin position="1238"/>
        <end position="1306"/>
    </location>
</feature>